<comment type="caution">
    <text evidence="2">The sequence shown here is derived from an EMBL/GenBank/DDBJ whole genome shotgun (WGS) entry which is preliminary data.</text>
</comment>
<protein>
    <submittedName>
        <fullName evidence="2">Uncharacterized protein</fullName>
    </submittedName>
</protein>
<sequence>MEPMVSNTKPEDSISSKQHSMSTQDSQLVPRSCLRDKLSFKCLFKMKSKTVRWSDENEPLCEYTWSKEVYSREPVSPVAKIDLVLDVILDHYNFGISYRAEDFEPELKGEYLDRDFDSLCDPSNPNDPFRMVYEPLKNKVKAGNRKEVKEELENIPREIWRLHMSGVTFY</sequence>
<dbReference type="EMBL" id="MPUK01000009">
    <property type="protein sequence ID" value="ONH65831.1"/>
    <property type="molecule type" value="Genomic_DNA"/>
</dbReference>
<name>A0A1V2L479_CYBFA</name>
<evidence type="ECO:0000313" key="3">
    <source>
        <dbReference type="Proteomes" id="UP000189513"/>
    </source>
</evidence>
<dbReference type="AlphaFoldDB" id="A0A1V2L479"/>
<proteinExistence type="predicted"/>
<evidence type="ECO:0000256" key="1">
    <source>
        <dbReference type="SAM" id="MobiDB-lite"/>
    </source>
</evidence>
<feature type="compositionally biased region" description="Polar residues" evidence="1">
    <location>
        <begin position="15"/>
        <end position="28"/>
    </location>
</feature>
<dbReference type="Proteomes" id="UP000189513">
    <property type="component" value="Unassembled WGS sequence"/>
</dbReference>
<evidence type="ECO:0000313" key="2">
    <source>
        <dbReference type="EMBL" id="ONH65831.1"/>
    </source>
</evidence>
<keyword evidence="3" id="KW-1185">Reference proteome</keyword>
<organism evidence="2 3">
    <name type="scientific">Cyberlindnera fabianii</name>
    <name type="common">Yeast</name>
    <name type="synonym">Hansenula fabianii</name>
    <dbReference type="NCBI Taxonomy" id="36022"/>
    <lineage>
        <taxon>Eukaryota</taxon>
        <taxon>Fungi</taxon>
        <taxon>Dikarya</taxon>
        <taxon>Ascomycota</taxon>
        <taxon>Saccharomycotina</taxon>
        <taxon>Saccharomycetes</taxon>
        <taxon>Phaffomycetales</taxon>
        <taxon>Phaffomycetaceae</taxon>
        <taxon>Cyberlindnera</taxon>
    </lineage>
</organism>
<reference evidence="3" key="1">
    <citation type="journal article" date="2017" name="Genome Announc.">
        <title>Genome sequences of Cyberlindnera fabianii 65, Pichia kudriavzevii 129, and Saccharomyces cerevisiae 131 isolated from fermented masau fruits in Zimbabwe.</title>
        <authorList>
            <person name="van Rijswijck I.M.H."/>
            <person name="Derks M.F.L."/>
            <person name="Abee T."/>
            <person name="de Ridder D."/>
            <person name="Smid E.J."/>
        </authorList>
    </citation>
    <scope>NUCLEOTIDE SEQUENCE [LARGE SCALE GENOMIC DNA]</scope>
    <source>
        <strain evidence="3">65</strain>
    </source>
</reference>
<accession>A0A1V2L479</accession>
<gene>
    <name evidence="2" type="ORF">BON22_4328</name>
</gene>
<dbReference type="VEuPathDB" id="FungiDB:BON22_4328"/>
<feature type="region of interest" description="Disordered" evidence="1">
    <location>
        <begin position="1"/>
        <end position="28"/>
    </location>
</feature>